<reference evidence="2 3" key="1">
    <citation type="submission" date="2019-01" db="EMBL/GenBank/DDBJ databases">
        <title>Draft genome sequences of the type strains of six Macrococcus species.</title>
        <authorList>
            <person name="Mazhar S."/>
            <person name="Altermann E."/>
            <person name="Hill C."/>
            <person name="Mcauliffe O."/>
        </authorList>
    </citation>
    <scope>NUCLEOTIDE SEQUENCE [LARGE SCALE GENOMIC DNA]</scope>
    <source>
        <strain evidence="2 3">CCM4815</strain>
    </source>
</reference>
<keyword evidence="1" id="KW-1133">Transmembrane helix</keyword>
<feature type="transmembrane region" description="Helical" evidence="1">
    <location>
        <begin position="153"/>
        <end position="173"/>
    </location>
</feature>
<keyword evidence="3" id="KW-1185">Reference proteome</keyword>
<evidence type="ECO:0000313" key="3">
    <source>
        <dbReference type="Proteomes" id="UP000294802"/>
    </source>
</evidence>
<keyword evidence="1" id="KW-0472">Membrane</keyword>
<name>A0A4R6BT81_9STAP</name>
<comment type="caution">
    <text evidence="2">The sequence shown here is derived from an EMBL/GenBank/DDBJ whole genome shotgun (WGS) entry which is preliminary data.</text>
</comment>
<dbReference type="AlphaFoldDB" id="A0A4R6BT81"/>
<proteinExistence type="predicted"/>
<dbReference type="EMBL" id="SCWB01000014">
    <property type="protein sequence ID" value="TDM07517.1"/>
    <property type="molecule type" value="Genomic_DNA"/>
</dbReference>
<feature type="transmembrane region" description="Helical" evidence="1">
    <location>
        <begin position="61"/>
        <end position="80"/>
    </location>
</feature>
<dbReference type="RefSeq" id="WP_133444308.1">
    <property type="nucleotide sequence ID" value="NZ_SCWB01000014.1"/>
</dbReference>
<accession>A0A4R6BT81</accession>
<evidence type="ECO:0000256" key="1">
    <source>
        <dbReference type="SAM" id="Phobius"/>
    </source>
</evidence>
<keyword evidence="1" id="KW-0812">Transmembrane</keyword>
<dbReference type="Proteomes" id="UP000294802">
    <property type="component" value="Unassembled WGS sequence"/>
</dbReference>
<feature type="transmembrane region" description="Helical" evidence="1">
    <location>
        <begin position="6"/>
        <end position="29"/>
    </location>
</feature>
<feature type="transmembrane region" description="Helical" evidence="1">
    <location>
        <begin position="36"/>
        <end position="55"/>
    </location>
</feature>
<organism evidence="2 3">
    <name type="scientific">Macrococcus lamae</name>
    <dbReference type="NCBI Taxonomy" id="198484"/>
    <lineage>
        <taxon>Bacteria</taxon>
        <taxon>Bacillati</taxon>
        <taxon>Bacillota</taxon>
        <taxon>Bacilli</taxon>
        <taxon>Bacillales</taxon>
        <taxon>Staphylococcaceae</taxon>
        <taxon>Macrococcus</taxon>
    </lineage>
</organism>
<feature type="transmembrane region" description="Helical" evidence="1">
    <location>
        <begin position="123"/>
        <end position="141"/>
    </location>
</feature>
<sequence>MNIIFWLIIGAEIAFWLLVLGGLTARYIWKKPRLSLILFALVPVVDLILLASATIDMIGGATATFAHSLAAVYIAVSLVFGKRMIAGADAWYRKWILKESGEKKKLYGMEYSIASLKFTLHHLAAYLIGTGLMWLVIWLVGNSDRTLIMSSYIKLWSVIMMIDIIITVTYFIWPRKRKTSDA</sequence>
<evidence type="ECO:0000313" key="2">
    <source>
        <dbReference type="EMBL" id="TDM07517.1"/>
    </source>
</evidence>
<protein>
    <submittedName>
        <fullName evidence="2">Uncharacterized protein</fullName>
    </submittedName>
</protein>
<dbReference type="OrthoDB" id="2082317at2"/>
<gene>
    <name evidence="2" type="ORF">ERX29_08770</name>
</gene>